<sequence>MATTTTLPTKISGASSNTVIILIITTTSVNPIPSCLQYDRIFNSRISVARHLRLHGFGASNSGLTRSNAPLQTSKVEDHSPSHSTTYHLTKTTAHMNTSRKILTRRVVRDLGRMYSPTEELPCEDLKHQGGTQHQNLRDTSMHSPVSRQSQEDRRWERAQVAGAAGAAPGRATTPGSDPTEWECHKGYIKKEPLQPDSQSTSQPLHTKHTLG</sequence>
<evidence type="ECO:0000313" key="3">
    <source>
        <dbReference type="Proteomes" id="UP000275846"/>
    </source>
</evidence>
<organism evidence="4">
    <name type="scientific">Schistocephalus solidus</name>
    <name type="common">Tapeworm</name>
    <dbReference type="NCBI Taxonomy" id="70667"/>
    <lineage>
        <taxon>Eukaryota</taxon>
        <taxon>Metazoa</taxon>
        <taxon>Spiralia</taxon>
        <taxon>Lophotrochozoa</taxon>
        <taxon>Platyhelminthes</taxon>
        <taxon>Cestoda</taxon>
        <taxon>Eucestoda</taxon>
        <taxon>Diphyllobothriidea</taxon>
        <taxon>Diphyllobothriidae</taxon>
        <taxon>Schistocephalus</taxon>
    </lineage>
</organism>
<name>A0A183TCF4_SCHSO</name>
<dbReference type="WBParaSite" id="SSLN_0001469001-mRNA-1">
    <property type="protein sequence ID" value="SSLN_0001469001-mRNA-1"/>
    <property type="gene ID" value="SSLN_0001469001"/>
</dbReference>
<keyword evidence="3" id="KW-1185">Reference proteome</keyword>
<evidence type="ECO:0000313" key="4">
    <source>
        <dbReference type="WBParaSite" id="SSLN_0001469001-mRNA-1"/>
    </source>
</evidence>
<accession>A0A183TCF4</accession>
<dbReference type="EMBL" id="UYSU01038694">
    <property type="protein sequence ID" value="VDM00538.1"/>
    <property type="molecule type" value="Genomic_DNA"/>
</dbReference>
<gene>
    <name evidence="2" type="ORF">SSLN_LOCUS14152</name>
</gene>
<feature type="compositionally biased region" description="Basic and acidic residues" evidence="1">
    <location>
        <begin position="182"/>
        <end position="194"/>
    </location>
</feature>
<feature type="compositionally biased region" description="Polar residues" evidence="1">
    <location>
        <begin position="59"/>
        <end position="74"/>
    </location>
</feature>
<feature type="compositionally biased region" description="Low complexity" evidence="1">
    <location>
        <begin position="162"/>
        <end position="176"/>
    </location>
</feature>
<feature type="region of interest" description="Disordered" evidence="1">
    <location>
        <begin position="59"/>
        <end position="85"/>
    </location>
</feature>
<reference evidence="4" key="1">
    <citation type="submission" date="2016-06" db="UniProtKB">
        <authorList>
            <consortium name="WormBaseParasite"/>
        </authorList>
    </citation>
    <scope>IDENTIFICATION</scope>
</reference>
<protein>
    <submittedName>
        <fullName evidence="4">C2H2-type domain-containing protein</fullName>
    </submittedName>
</protein>
<reference evidence="2 3" key="2">
    <citation type="submission" date="2018-11" db="EMBL/GenBank/DDBJ databases">
        <authorList>
            <consortium name="Pathogen Informatics"/>
        </authorList>
    </citation>
    <scope>NUCLEOTIDE SEQUENCE [LARGE SCALE GENOMIC DNA]</scope>
    <source>
        <strain evidence="2 3">NST_G2</strain>
    </source>
</reference>
<dbReference type="OrthoDB" id="10009983at2759"/>
<dbReference type="Proteomes" id="UP000275846">
    <property type="component" value="Unassembled WGS sequence"/>
</dbReference>
<feature type="compositionally biased region" description="Polar residues" evidence="1">
    <location>
        <begin position="196"/>
        <end position="205"/>
    </location>
</feature>
<dbReference type="AlphaFoldDB" id="A0A183TCF4"/>
<evidence type="ECO:0000256" key="1">
    <source>
        <dbReference type="SAM" id="MobiDB-lite"/>
    </source>
</evidence>
<proteinExistence type="predicted"/>
<feature type="region of interest" description="Disordered" evidence="1">
    <location>
        <begin position="119"/>
        <end position="212"/>
    </location>
</feature>
<evidence type="ECO:0000313" key="2">
    <source>
        <dbReference type="EMBL" id="VDM00538.1"/>
    </source>
</evidence>